<name>A0A813HKF9_POLGL</name>
<feature type="region of interest" description="Disordered" evidence="1">
    <location>
        <begin position="18"/>
        <end position="37"/>
    </location>
</feature>
<sequence length="112" mass="12775">MRWVYPLMGNELGHKALQQQTLRDPKYNNNNKNNKNNKKNYLYLAATRFMTSLKCLLCSVTRRKTASWSGRVPKSNYLESCVCYLGVSYLSLLGGGYNNNNNNSNNNDKAAK</sequence>
<keyword evidence="3" id="KW-1185">Reference proteome</keyword>
<protein>
    <submittedName>
        <fullName evidence="2">Uncharacterized protein</fullName>
    </submittedName>
</protein>
<proteinExistence type="predicted"/>
<evidence type="ECO:0000256" key="1">
    <source>
        <dbReference type="SAM" id="MobiDB-lite"/>
    </source>
</evidence>
<accession>A0A813HKF9</accession>
<evidence type="ECO:0000313" key="2">
    <source>
        <dbReference type="EMBL" id="CAE8638026.1"/>
    </source>
</evidence>
<dbReference type="AlphaFoldDB" id="A0A813HKF9"/>
<comment type="caution">
    <text evidence="2">The sequence shown here is derived from an EMBL/GenBank/DDBJ whole genome shotgun (WGS) entry which is preliminary data.</text>
</comment>
<dbReference type="Proteomes" id="UP000654075">
    <property type="component" value="Unassembled WGS sequence"/>
</dbReference>
<gene>
    <name evidence="2" type="ORF">PGLA1383_LOCUS53321</name>
</gene>
<evidence type="ECO:0000313" key="3">
    <source>
        <dbReference type="Proteomes" id="UP000654075"/>
    </source>
</evidence>
<organism evidence="2 3">
    <name type="scientific">Polarella glacialis</name>
    <name type="common">Dinoflagellate</name>
    <dbReference type="NCBI Taxonomy" id="89957"/>
    <lineage>
        <taxon>Eukaryota</taxon>
        <taxon>Sar</taxon>
        <taxon>Alveolata</taxon>
        <taxon>Dinophyceae</taxon>
        <taxon>Suessiales</taxon>
        <taxon>Suessiaceae</taxon>
        <taxon>Polarella</taxon>
    </lineage>
</organism>
<reference evidence="2" key="1">
    <citation type="submission" date="2021-02" db="EMBL/GenBank/DDBJ databases">
        <authorList>
            <person name="Dougan E. K."/>
            <person name="Rhodes N."/>
            <person name="Thang M."/>
            <person name="Chan C."/>
        </authorList>
    </citation>
    <scope>NUCLEOTIDE SEQUENCE</scope>
</reference>
<dbReference type="EMBL" id="CAJNNV010031845">
    <property type="protein sequence ID" value="CAE8638026.1"/>
    <property type="molecule type" value="Genomic_DNA"/>
</dbReference>